<comment type="similarity">
    <text evidence="1">Belongs to the LysR transcriptional regulatory family.</text>
</comment>
<dbReference type="Pfam" id="PF03466">
    <property type="entry name" value="LysR_substrate"/>
    <property type="match status" value="1"/>
</dbReference>
<protein>
    <submittedName>
        <fullName evidence="6">DNA-binding transcriptional LysR family regulator</fullName>
    </submittedName>
</protein>
<evidence type="ECO:0000256" key="1">
    <source>
        <dbReference type="ARBA" id="ARBA00009437"/>
    </source>
</evidence>
<dbReference type="Pfam" id="PF00126">
    <property type="entry name" value="HTH_1"/>
    <property type="match status" value="1"/>
</dbReference>
<dbReference type="RefSeq" id="WP_183571128.1">
    <property type="nucleotide sequence ID" value="NZ_CBCSLB010000037.1"/>
</dbReference>
<dbReference type="FunFam" id="1.10.10.10:FF:000001">
    <property type="entry name" value="LysR family transcriptional regulator"/>
    <property type="match status" value="1"/>
</dbReference>
<dbReference type="EMBL" id="JACHXW010000031">
    <property type="protein sequence ID" value="MBB3155999.1"/>
    <property type="molecule type" value="Genomic_DNA"/>
</dbReference>
<dbReference type="CDD" id="cd05466">
    <property type="entry name" value="PBP2_LTTR_substrate"/>
    <property type="match status" value="1"/>
</dbReference>
<comment type="caution">
    <text evidence="6">The sequence shown here is derived from an EMBL/GenBank/DDBJ whole genome shotgun (WGS) entry which is preliminary data.</text>
</comment>
<dbReference type="Gene3D" id="1.10.10.10">
    <property type="entry name" value="Winged helix-like DNA-binding domain superfamily/Winged helix DNA-binding domain"/>
    <property type="match status" value="1"/>
</dbReference>
<evidence type="ECO:0000256" key="2">
    <source>
        <dbReference type="ARBA" id="ARBA00023015"/>
    </source>
</evidence>
<evidence type="ECO:0000313" key="6">
    <source>
        <dbReference type="EMBL" id="MBB3155999.1"/>
    </source>
</evidence>
<dbReference type="GO" id="GO:0000976">
    <property type="term" value="F:transcription cis-regulatory region binding"/>
    <property type="evidence" value="ECO:0007669"/>
    <property type="project" value="TreeGrafter"/>
</dbReference>
<sequence>MSSADKLQTFLTLVECRSFTETAKRLYTSQPTVSNHIQQLENQYGAALFHRSGKSVVLTNKGKILYDYAQRIMSLYQEAASELQNDTQQGLHIYICKDLNTYLLSDVIKRFIDKYPDKSSTLQVVENVEIQKKLQLKKTNLAIMPLTETNDYSEYGYDSETLFAEDLLLVASPEHPWSKRKMLYLRDLSHQKLLVPKNEQLQAVILKALNRSQIPIEIIYMKNFDEISEELKNRPVLSFLPYYAVNKSISSGELITRPVAGMQIKRRNGFVIRKNTILTELEQAFYSFAIEAF</sequence>
<dbReference type="InterPro" id="IPR036390">
    <property type="entry name" value="WH_DNA-bd_sf"/>
</dbReference>
<dbReference type="SUPFAM" id="SSF53850">
    <property type="entry name" value="Periplasmic binding protein-like II"/>
    <property type="match status" value="1"/>
</dbReference>
<dbReference type="SUPFAM" id="SSF46785">
    <property type="entry name" value="Winged helix' DNA-binding domain"/>
    <property type="match status" value="1"/>
</dbReference>
<dbReference type="Gene3D" id="3.40.190.10">
    <property type="entry name" value="Periplasmic binding protein-like II"/>
    <property type="match status" value="2"/>
</dbReference>
<dbReference type="PANTHER" id="PTHR30126:SF40">
    <property type="entry name" value="HTH-TYPE TRANSCRIPTIONAL REGULATOR GLTR"/>
    <property type="match status" value="1"/>
</dbReference>
<dbReference type="InterPro" id="IPR036388">
    <property type="entry name" value="WH-like_DNA-bd_sf"/>
</dbReference>
<keyword evidence="7" id="KW-1185">Reference proteome</keyword>
<reference evidence="6 7" key="1">
    <citation type="submission" date="2020-08" db="EMBL/GenBank/DDBJ databases">
        <title>Genomic Encyclopedia of Type Strains, Phase III (KMG-III): the genomes of soil and plant-associated and newly described type strains.</title>
        <authorList>
            <person name="Whitman W."/>
        </authorList>
    </citation>
    <scope>NUCLEOTIDE SEQUENCE [LARGE SCALE GENOMIC DNA]</scope>
    <source>
        <strain evidence="6 7">CECT 8234</strain>
    </source>
</reference>
<keyword evidence="4" id="KW-0804">Transcription</keyword>
<evidence type="ECO:0000259" key="5">
    <source>
        <dbReference type="PROSITE" id="PS50931"/>
    </source>
</evidence>
<dbReference type="PROSITE" id="PS50931">
    <property type="entry name" value="HTH_LYSR"/>
    <property type="match status" value="1"/>
</dbReference>
<dbReference type="InterPro" id="IPR005119">
    <property type="entry name" value="LysR_subst-bd"/>
</dbReference>
<name>A0A7W5CEY3_9BACL</name>
<dbReference type="PANTHER" id="PTHR30126">
    <property type="entry name" value="HTH-TYPE TRANSCRIPTIONAL REGULATOR"/>
    <property type="match status" value="1"/>
</dbReference>
<evidence type="ECO:0000256" key="4">
    <source>
        <dbReference type="ARBA" id="ARBA00023163"/>
    </source>
</evidence>
<gene>
    <name evidence="6" type="ORF">FHS16_006115</name>
</gene>
<keyword evidence="3 6" id="KW-0238">DNA-binding</keyword>
<dbReference type="AlphaFoldDB" id="A0A7W5CEY3"/>
<dbReference type="InterPro" id="IPR000847">
    <property type="entry name" value="LysR_HTH_N"/>
</dbReference>
<dbReference type="PRINTS" id="PR00039">
    <property type="entry name" value="HTHLYSR"/>
</dbReference>
<evidence type="ECO:0000256" key="3">
    <source>
        <dbReference type="ARBA" id="ARBA00023125"/>
    </source>
</evidence>
<dbReference type="Proteomes" id="UP000518605">
    <property type="component" value="Unassembled WGS sequence"/>
</dbReference>
<organism evidence="6 7">
    <name type="scientific">Paenibacillus endophyticus</name>
    <dbReference type="NCBI Taxonomy" id="1294268"/>
    <lineage>
        <taxon>Bacteria</taxon>
        <taxon>Bacillati</taxon>
        <taxon>Bacillota</taxon>
        <taxon>Bacilli</taxon>
        <taxon>Bacillales</taxon>
        <taxon>Paenibacillaceae</taxon>
        <taxon>Paenibacillus</taxon>
    </lineage>
</organism>
<dbReference type="GO" id="GO:0003700">
    <property type="term" value="F:DNA-binding transcription factor activity"/>
    <property type="evidence" value="ECO:0007669"/>
    <property type="project" value="InterPro"/>
</dbReference>
<keyword evidence="2" id="KW-0805">Transcription regulation</keyword>
<feature type="domain" description="HTH lysR-type" evidence="5">
    <location>
        <begin position="1"/>
        <end position="59"/>
    </location>
</feature>
<evidence type="ECO:0000313" key="7">
    <source>
        <dbReference type="Proteomes" id="UP000518605"/>
    </source>
</evidence>
<accession>A0A7W5CEY3</accession>
<proteinExistence type="inferred from homology"/>